<dbReference type="InterPro" id="IPR036871">
    <property type="entry name" value="PX_dom_sf"/>
</dbReference>
<dbReference type="SUPFAM" id="SSF64268">
    <property type="entry name" value="PX domain"/>
    <property type="match status" value="1"/>
</dbReference>
<evidence type="ECO:0000313" key="4">
    <source>
        <dbReference type="Proteomes" id="UP001209570"/>
    </source>
</evidence>
<dbReference type="AlphaFoldDB" id="A0AAD5L846"/>
<protein>
    <recommendedName>
        <fullName evidence="2">PX domain-containing protein</fullName>
    </recommendedName>
</protein>
<dbReference type="PROSITE" id="PS50195">
    <property type="entry name" value="PX"/>
    <property type="match status" value="1"/>
</dbReference>
<organism evidence="3 4">
    <name type="scientific">Pythium insidiosum</name>
    <name type="common">Pythiosis disease agent</name>
    <dbReference type="NCBI Taxonomy" id="114742"/>
    <lineage>
        <taxon>Eukaryota</taxon>
        <taxon>Sar</taxon>
        <taxon>Stramenopiles</taxon>
        <taxon>Oomycota</taxon>
        <taxon>Peronosporomycetes</taxon>
        <taxon>Pythiales</taxon>
        <taxon>Pythiaceae</taxon>
        <taxon>Pythium</taxon>
    </lineage>
</organism>
<dbReference type="InterPro" id="IPR001683">
    <property type="entry name" value="PX_dom"/>
</dbReference>
<reference evidence="3" key="1">
    <citation type="submission" date="2021-12" db="EMBL/GenBank/DDBJ databases">
        <title>Prjna785345.</title>
        <authorList>
            <person name="Rujirawat T."/>
            <person name="Krajaejun T."/>
        </authorList>
    </citation>
    <scope>NUCLEOTIDE SEQUENCE</scope>
    <source>
        <strain evidence="3">Pi057C3</strain>
    </source>
</reference>
<feature type="region of interest" description="Disordered" evidence="1">
    <location>
        <begin position="167"/>
        <end position="190"/>
    </location>
</feature>
<dbReference type="Gene3D" id="3.30.1520.10">
    <property type="entry name" value="Phox-like domain"/>
    <property type="match status" value="1"/>
</dbReference>
<evidence type="ECO:0000256" key="1">
    <source>
        <dbReference type="SAM" id="MobiDB-lite"/>
    </source>
</evidence>
<feature type="domain" description="PX" evidence="2">
    <location>
        <begin position="25"/>
        <end position="163"/>
    </location>
</feature>
<keyword evidence="4" id="KW-1185">Reference proteome</keyword>
<dbReference type="EMBL" id="JAKCXM010000622">
    <property type="protein sequence ID" value="KAJ0392520.1"/>
    <property type="molecule type" value="Genomic_DNA"/>
</dbReference>
<sequence length="220" mass="25387">MKRMMSLDSHAMRSALRPASCNVSDLTRMSVRILELRHDDADRTWLYALEVRCGAHRWELERRYSEIREFWVALCDVIAENHDSCSERCHFLAGLQGDKFPKKKLLHTRAVLEDRANELDAFFRKLVMRLNLCNQRELADCHAKGCSTLALLASFFEVQALKIDESPEIDDEVSQPETTMESPSMPLRKSMPLIVTRSKDSHYNREGRMSLVSLTEVRSA</sequence>
<comment type="caution">
    <text evidence="3">The sequence shown here is derived from an EMBL/GenBank/DDBJ whole genome shotgun (WGS) entry which is preliminary data.</text>
</comment>
<dbReference type="CDD" id="cd06093">
    <property type="entry name" value="PX_domain"/>
    <property type="match status" value="1"/>
</dbReference>
<accession>A0AAD5L846</accession>
<proteinExistence type="predicted"/>
<evidence type="ECO:0000259" key="2">
    <source>
        <dbReference type="PROSITE" id="PS50195"/>
    </source>
</evidence>
<dbReference type="Proteomes" id="UP001209570">
    <property type="component" value="Unassembled WGS sequence"/>
</dbReference>
<evidence type="ECO:0000313" key="3">
    <source>
        <dbReference type="EMBL" id="KAJ0392520.1"/>
    </source>
</evidence>
<name>A0AAD5L846_PYTIN</name>
<gene>
    <name evidence="3" type="ORF">P43SY_004634</name>
</gene>
<dbReference type="GO" id="GO:0035091">
    <property type="term" value="F:phosphatidylinositol binding"/>
    <property type="evidence" value="ECO:0007669"/>
    <property type="project" value="InterPro"/>
</dbReference>